<accession>A0AAE1VK29</accession>
<feature type="region of interest" description="Disordered" evidence="8">
    <location>
        <begin position="261"/>
        <end position="307"/>
    </location>
</feature>
<feature type="compositionally biased region" description="Polar residues" evidence="8">
    <location>
        <begin position="289"/>
        <end position="304"/>
    </location>
</feature>
<reference evidence="10" key="1">
    <citation type="submission" date="2023-12" db="EMBL/GenBank/DDBJ databases">
        <title>Genome assembly of Anisodus tanguticus.</title>
        <authorList>
            <person name="Wang Y.-J."/>
        </authorList>
    </citation>
    <scope>NUCLEOTIDE SEQUENCE</scope>
    <source>
        <strain evidence="10">KB-2021</strain>
        <tissue evidence="10">Leaf</tissue>
    </source>
</reference>
<feature type="compositionally biased region" description="Polar residues" evidence="8">
    <location>
        <begin position="464"/>
        <end position="474"/>
    </location>
</feature>
<evidence type="ECO:0000256" key="6">
    <source>
        <dbReference type="ARBA" id="ARBA00023010"/>
    </source>
</evidence>
<evidence type="ECO:0000256" key="2">
    <source>
        <dbReference type="ARBA" id="ARBA00022448"/>
    </source>
</evidence>
<keyword evidence="6" id="KW-0811">Translocation</keyword>
<evidence type="ECO:0000256" key="3">
    <source>
        <dbReference type="ARBA" id="ARBA00022692"/>
    </source>
</evidence>
<evidence type="ECO:0000256" key="7">
    <source>
        <dbReference type="ARBA" id="ARBA00023136"/>
    </source>
</evidence>
<comment type="caution">
    <text evidence="10">The sequence shown here is derived from an EMBL/GenBank/DDBJ whole genome shotgun (WGS) entry which is preliminary data.</text>
</comment>
<gene>
    <name evidence="10" type="ORF">RND71_018296</name>
</gene>
<proteinExistence type="predicted"/>
<name>A0AAE1VK29_9SOLA</name>
<evidence type="ECO:0000256" key="1">
    <source>
        <dbReference type="ARBA" id="ARBA00004167"/>
    </source>
</evidence>
<feature type="region of interest" description="Disordered" evidence="8">
    <location>
        <begin position="322"/>
        <end position="352"/>
    </location>
</feature>
<dbReference type="Proteomes" id="UP001291623">
    <property type="component" value="Unassembled WGS sequence"/>
</dbReference>
<keyword evidence="3 9" id="KW-0812">Transmembrane</keyword>
<dbReference type="PANTHER" id="PTHR33162:SF3">
    <property type="entry name" value="SEC-INDEPENDENT PROTEIN TRANSLOCASE PROTEIN TATB, CHLOROPLASTIC"/>
    <property type="match status" value="1"/>
</dbReference>
<sequence>MTTMASAISAPTSSSLASFTNRRISLTSSISVSKNPKVQFLKCLGLTPFSWNALKQLSISKSHYSVQIGRSRKLKGKGVYASLFGVGAPEALVIGVVALLVFGPKGLAEEVMSSSRGNNLLQKCEVLCSIIPFGTVIATGEAICQRLLGWGGISVDAKRTNVSSQKIRKMYYLSQERILKACFSCNLGHDAVVIFVTQLDVMEFIVLKFEDSEVVNFKSFTWVEVARNLGKTLREFQPTIRELQDVSREFKSTLEREIGLDDIKGSSRDTRSPSTMSPSSDTSSTNSTQVVDPNGSPSPKVASTSEDDLERLMRIAEAEKQAEKDLTSLLESQSESQTVPQDNSSSSDRAYSTEEYLKITEEQLKAAAQKQNETSTAEQSPYNAQSPCQELPKSSLFLFRLVVFFIHRELTGSVSEIADSASSAVGAYSTEELSKNTEMTSPQQSPSNAQSQSQEAPEEAASMIPSSTKPESET</sequence>
<feature type="compositionally biased region" description="Low complexity" evidence="8">
    <location>
        <begin position="441"/>
        <end position="462"/>
    </location>
</feature>
<keyword evidence="4" id="KW-0653">Protein transport</keyword>
<evidence type="ECO:0000256" key="4">
    <source>
        <dbReference type="ARBA" id="ARBA00022927"/>
    </source>
</evidence>
<evidence type="ECO:0000256" key="5">
    <source>
        <dbReference type="ARBA" id="ARBA00022989"/>
    </source>
</evidence>
<keyword evidence="11" id="KW-1185">Reference proteome</keyword>
<keyword evidence="7 9" id="KW-0472">Membrane</keyword>
<protein>
    <submittedName>
        <fullName evidence="10">Uncharacterized protein</fullName>
    </submittedName>
</protein>
<feature type="region of interest" description="Disordered" evidence="8">
    <location>
        <begin position="427"/>
        <end position="474"/>
    </location>
</feature>
<dbReference type="PANTHER" id="PTHR33162">
    <property type="entry name" value="SEC-INDEPENDENT PROTEIN TRANSLOCASE PROTEIN TATA, CHLOROPLASTIC"/>
    <property type="match status" value="1"/>
</dbReference>
<evidence type="ECO:0000313" key="10">
    <source>
        <dbReference type="EMBL" id="KAK4363055.1"/>
    </source>
</evidence>
<feature type="compositionally biased region" description="Basic and acidic residues" evidence="8">
    <location>
        <begin position="261"/>
        <end position="271"/>
    </location>
</feature>
<evidence type="ECO:0000256" key="9">
    <source>
        <dbReference type="SAM" id="Phobius"/>
    </source>
</evidence>
<feature type="compositionally biased region" description="Polar residues" evidence="8">
    <location>
        <begin position="339"/>
        <end position="350"/>
    </location>
</feature>
<dbReference type="InterPro" id="IPR003369">
    <property type="entry name" value="TatA/B/E"/>
</dbReference>
<evidence type="ECO:0000256" key="8">
    <source>
        <dbReference type="SAM" id="MobiDB-lite"/>
    </source>
</evidence>
<feature type="compositionally biased region" description="Polar residues" evidence="8">
    <location>
        <begin position="369"/>
        <end position="388"/>
    </location>
</feature>
<feature type="compositionally biased region" description="Low complexity" evidence="8">
    <location>
        <begin position="327"/>
        <end position="338"/>
    </location>
</feature>
<keyword evidence="5 9" id="KW-1133">Transmembrane helix</keyword>
<organism evidence="10 11">
    <name type="scientific">Anisodus tanguticus</name>
    <dbReference type="NCBI Taxonomy" id="243964"/>
    <lineage>
        <taxon>Eukaryota</taxon>
        <taxon>Viridiplantae</taxon>
        <taxon>Streptophyta</taxon>
        <taxon>Embryophyta</taxon>
        <taxon>Tracheophyta</taxon>
        <taxon>Spermatophyta</taxon>
        <taxon>Magnoliopsida</taxon>
        <taxon>eudicotyledons</taxon>
        <taxon>Gunneridae</taxon>
        <taxon>Pentapetalae</taxon>
        <taxon>asterids</taxon>
        <taxon>lamiids</taxon>
        <taxon>Solanales</taxon>
        <taxon>Solanaceae</taxon>
        <taxon>Solanoideae</taxon>
        <taxon>Hyoscyameae</taxon>
        <taxon>Anisodus</taxon>
    </lineage>
</organism>
<dbReference type="Gene3D" id="1.20.5.3310">
    <property type="match status" value="1"/>
</dbReference>
<evidence type="ECO:0000313" key="11">
    <source>
        <dbReference type="Proteomes" id="UP001291623"/>
    </source>
</evidence>
<comment type="subcellular location">
    <subcellularLocation>
        <location evidence="1">Membrane</location>
        <topology evidence="1">Single-pass membrane protein</topology>
    </subcellularLocation>
</comment>
<dbReference type="EMBL" id="JAVYJV010000009">
    <property type="protein sequence ID" value="KAK4363055.1"/>
    <property type="molecule type" value="Genomic_DNA"/>
</dbReference>
<dbReference type="Pfam" id="PF02416">
    <property type="entry name" value="TatA_B_E"/>
    <property type="match status" value="1"/>
</dbReference>
<feature type="transmembrane region" description="Helical" evidence="9">
    <location>
        <begin position="79"/>
        <end position="102"/>
    </location>
</feature>
<dbReference type="GO" id="GO:0015031">
    <property type="term" value="P:protein transport"/>
    <property type="evidence" value="ECO:0007669"/>
    <property type="project" value="UniProtKB-KW"/>
</dbReference>
<keyword evidence="2" id="KW-0813">Transport</keyword>
<feature type="region of interest" description="Disordered" evidence="8">
    <location>
        <begin position="365"/>
        <end position="388"/>
    </location>
</feature>
<dbReference type="AlphaFoldDB" id="A0AAE1VK29"/>
<dbReference type="GO" id="GO:0016020">
    <property type="term" value="C:membrane"/>
    <property type="evidence" value="ECO:0007669"/>
    <property type="project" value="UniProtKB-SubCell"/>
</dbReference>
<feature type="compositionally biased region" description="Low complexity" evidence="8">
    <location>
        <begin position="272"/>
        <end position="288"/>
    </location>
</feature>